<dbReference type="AlphaFoldDB" id="A0A3E3E9Q7"/>
<protein>
    <submittedName>
        <fullName evidence="1">HK97 gp10 family phage protein</fullName>
    </submittedName>
</protein>
<evidence type="ECO:0000313" key="1">
    <source>
        <dbReference type="EMBL" id="RGD80347.1"/>
    </source>
</evidence>
<accession>A0A3E3E9Q7</accession>
<proteinExistence type="predicted"/>
<sequence>MSNSVQFEDNRVRVINAFNEGILNFLEEASGEIEAQAKRNARFNTSQTKGAWTHSVNNAKFEAVVGNPLENSIWEEFGTGEYAVHGDGRKGGWKYQDIYGKWHFTRGKTPSRALQRAIDSKKSTIGRVLAEKLREQLR</sequence>
<comment type="caution">
    <text evidence="1">The sequence shown here is derived from an EMBL/GenBank/DDBJ whole genome shotgun (WGS) entry which is preliminary data.</text>
</comment>
<dbReference type="EMBL" id="QUSL01000031">
    <property type="protein sequence ID" value="RGD80347.1"/>
    <property type="molecule type" value="Genomic_DNA"/>
</dbReference>
<dbReference type="Proteomes" id="UP000261032">
    <property type="component" value="Unassembled WGS sequence"/>
</dbReference>
<gene>
    <name evidence="1" type="ORF">DXB93_15335</name>
</gene>
<reference evidence="1 2" key="1">
    <citation type="submission" date="2018-08" db="EMBL/GenBank/DDBJ databases">
        <title>A genome reference for cultivated species of the human gut microbiota.</title>
        <authorList>
            <person name="Zou Y."/>
            <person name="Xue W."/>
            <person name="Luo G."/>
        </authorList>
    </citation>
    <scope>NUCLEOTIDE SEQUENCE [LARGE SCALE GENOMIC DNA]</scope>
    <source>
        <strain evidence="1 2">OM06-4</strain>
    </source>
</reference>
<name>A0A3E3E9Q7_9FIRM</name>
<organism evidence="1 2">
    <name type="scientific">Thomasclavelia ramosa</name>
    <dbReference type="NCBI Taxonomy" id="1547"/>
    <lineage>
        <taxon>Bacteria</taxon>
        <taxon>Bacillati</taxon>
        <taxon>Bacillota</taxon>
        <taxon>Erysipelotrichia</taxon>
        <taxon>Erysipelotrichales</taxon>
        <taxon>Coprobacillaceae</taxon>
        <taxon>Thomasclavelia</taxon>
    </lineage>
</organism>
<dbReference type="RefSeq" id="WP_117582401.1">
    <property type="nucleotide sequence ID" value="NZ_QUSL01000031.1"/>
</dbReference>
<evidence type="ECO:0000313" key="2">
    <source>
        <dbReference type="Proteomes" id="UP000261032"/>
    </source>
</evidence>